<feature type="domain" description="Homologous recombination OB-fold protein OB-fold" evidence="2">
    <location>
        <begin position="125"/>
        <end position="207"/>
    </location>
</feature>
<evidence type="ECO:0000259" key="2">
    <source>
        <dbReference type="Pfam" id="PF15072"/>
    </source>
</evidence>
<dbReference type="Proteomes" id="UP000729402">
    <property type="component" value="Unassembled WGS sequence"/>
</dbReference>
<name>A0A8J5SUZ4_ZIZPA</name>
<dbReference type="Pfam" id="PF15072">
    <property type="entry name" value="HROB"/>
    <property type="match status" value="1"/>
</dbReference>
<feature type="region of interest" description="Disordered" evidence="1">
    <location>
        <begin position="508"/>
        <end position="551"/>
    </location>
</feature>
<evidence type="ECO:0000313" key="4">
    <source>
        <dbReference type="Proteomes" id="UP000729402"/>
    </source>
</evidence>
<reference evidence="3" key="2">
    <citation type="submission" date="2021-02" db="EMBL/GenBank/DDBJ databases">
        <authorList>
            <person name="Kimball J.A."/>
            <person name="Haas M.W."/>
            <person name="Macchietto M."/>
            <person name="Kono T."/>
            <person name="Duquette J."/>
            <person name="Shao M."/>
        </authorList>
    </citation>
    <scope>NUCLEOTIDE SEQUENCE</scope>
    <source>
        <tissue evidence="3">Fresh leaf tissue</tissue>
    </source>
</reference>
<dbReference type="PANTHER" id="PTHR14523">
    <property type="entry name" value="UNCHARACTERIZED PROTEIN C17ORF53 HOMOLOG"/>
    <property type="match status" value="1"/>
</dbReference>
<accession>A0A8J5SUZ4</accession>
<feature type="region of interest" description="Disordered" evidence="1">
    <location>
        <begin position="1"/>
        <end position="66"/>
    </location>
</feature>
<feature type="region of interest" description="Disordered" evidence="1">
    <location>
        <begin position="343"/>
        <end position="385"/>
    </location>
</feature>
<evidence type="ECO:0000313" key="3">
    <source>
        <dbReference type="EMBL" id="KAG8081050.1"/>
    </source>
</evidence>
<gene>
    <name evidence="3" type="ORF">GUJ93_ZPchr0007g5441</name>
</gene>
<reference evidence="3" key="1">
    <citation type="journal article" date="2021" name="bioRxiv">
        <title>Whole Genome Assembly and Annotation of Northern Wild Rice, Zizania palustris L., Supports a Whole Genome Duplication in the Zizania Genus.</title>
        <authorList>
            <person name="Haas M."/>
            <person name="Kono T."/>
            <person name="Macchietto M."/>
            <person name="Millas R."/>
            <person name="McGilp L."/>
            <person name="Shao M."/>
            <person name="Duquette J."/>
            <person name="Hirsch C.N."/>
            <person name="Kimball J."/>
        </authorList>
    </citation>
    <scope>NUCLEOTIDE SEQUENCE</scope>
    <source>
        <tissue evidence="3">Fresh leaf tissue</tissue>
    </source>
</reference>
<dbReference type="GO" id="GO:0000725">
    <property type="term" value="P:recombinational repair"/>
    <property type="evidence" value="ECO:0007669"/>
    <property type="project" value="InterPro"/>
</dbReference>
<proteinExistence type="predicted"/>
<dbReference type="PANTHER" id="PTHR14523:SF1">
    <property type="entry name" value="HOMOLOGOUS RECOMBINATION OB-FOLD PROTEIN"/>
    <property type="match status" value="1"/>
</dbReference>
<keyword evidence="4" id="KW-1185">Reference proteome</keyword>
<dbReference type="OrthoDB" id="550780at2759"/>
<dbReference type="InterPro" id="IPR028045">
    <property type="entry name" value="HROB"/>
</dbReference>
<feature type="compositionally biased region" description="Polar residues" evidence="1">
    <location>
        <begin position="45"/>
        <end position="58"/>
    </location>
</feature>
<feature type="compositionally biased region" description="Basic and acidic residues" evidence="1">
    <location>
        <begin position="508"/>
        <end position="518"/>
    </location>
</feature>
<dbReference type="EMBL" id="JAAALK010000282">
    <property type="protein sequence ID" value="KAG8081050.1"/>
    <property type="molecule type" value="Genomic_DNA"/>
</dbReference>
<dbReference type="AlphaFoldDB" id="A0A8J5SUZ4"/>
<organism evidence="3 4">
    <name type="scientific">Zizania palustris</name>
    <name type="common">Northern wild rice</name>
    <dbReference type="NCBI Taxonomy" id="103762"/>
    <lineage>
        <taxon>Eukaryota</taxon>
        <taxon>Viridiplantae</taxon>
        <taxon>Streptophyta</taxon>
        <taxon>Embryophyta</taxon>
        <taxon>Tracheophyta</taxon>
        <taxon>Spermatophyta</taxon>
        <taxon>Magnoliopsida</taxon>
        <taxon>Liliopsida</taxon>
        <taxon>Poales</taxon>
        <taxon>Poaceae</taxon>
        <taxon>BOP clade</taxon>
        <taxon>Oryzoideae</taxon>
        <taxon>Oryzeae</taxon>
        <taxon>Zizaniinae</taxon>
        <taxon>Zizania</taxon>
    </lineage>
</organism>
<feature type="compositionally biased region" description="Polar residues" evidence="1">
    <location>
        <begin position="519"/>
        <end position="551"/>
    </location>
</feature>
<feature type="compositionally biased region" description="Low complexity" evidence="1">
    <location>
        <begin position="1"/>
        <end position="13"/>
    </location>
</feature>
<dbReference type="InterPro" id="IPR058570">
    <property type="entry name" value="HROB_OB"/>
</dbReference>
<protein>
    <recommendedName>
        <fullName evidence="2">Homologous recombination OB-fold protein OB-fold domain-containing protein</fullName>
    </recommendedName>
</protein>
<sequence length="590" mass="64516">MAQPQHPSAAAAAAEEHDYWADALDVDDSDLRLNPPPSLPPLRSCSASQPEGPDSSQRPIPVPAAPLVQETTRLRYPLVSDGPAARAADPEFLLGPWLHALGSLGEDRALKRQNIAAIRSERALYRAHLVVGMVTSCTPNGLGDLFLSLKDPTGTIGASVHTKAFSREDVRVVSIGSVIVLKKVAVFRPSHKACYLNITQENVELLVPKDFGFRSKQMISSNPSESQKYPVKCTETWSSSCQEDNHIGRRIGAGTFGETTANVVQASLLRMDKGGTQDVENHKTRLGATGINPSNKNVSGYNNSQKLQKRFNSSPANCQQRQGSSEVDNSTNNIMMRLLGGERIAPSNKEKVAAEESSVHRGTPDASDRTSRMDTDDSCSSGKHQEIGHQTLMECLRSRHISSRHGEVRDDQILDVRKNPHTTCSQPSLRGRSVMSATGYSIAATSNEELKPTFEGEWMVPCSKRPRNDAVLRDCNVMSSVKTETYGLDNNLIIEVDDSAQEFHVEHTSNKKSNEHQQKNFGTATVDTVQPSQENRSMTTSHATQENSCMPTSDAPIVSASLHSKPNKFVSVASVTQWTDDQLSELFADY</sequence>
<comment type="caution">
    <text evidence="3">The sequence shown here is derived from an EMBL/GenBank/DDBJ whole genome shotgun (WGS) entry which is preliminary data.</text>
</comment>
<feature type="compositionally biased region" description="Basic and acidic residues" evidence="1">
    <location>
        <begin position="348"/>
        <end position="375"/>
    </location>
</feature>
<evidence type="ECO:0000256" key="1">
    <source>
        <dbReference type="SAM" id="MobiDB-lite"/>
    </source>
</evidence>